<organism evidence="2 4">
    <name type="scientific">Paenalkalicoccus suaedae</name>
    <dbReference type="NCBI Taxonomy" id="2592382"/>
    <lineage>
        <taxon>Bacteria</taxon>
        <taxon>Bacillati</taxon>
        <taxon>Bacillota</taxon>
        <taxon>Bacilli</taxon>
        <taxon>Bacillales</taxon>
        <taxon>Bacillaceae</taxon>
        <taxon>Paenalkalicoccus</taxon>
    </lineage>
</organism>
<protein>
    <submittedName>
        <fullName evidence="2">Siphovirus ReqiPepy6 Gp37-like family protein</fullName>
    </submittedName>
</protein>
<dbReference type="Proteomes" id="UP000318138">
    <property type="component" value="Chromosome"/>
</dbReference>
<dbReference type="AlphaFoldDB" id="A0A859FG46"/>
<evidence type="ECO:0000313" key="2">
    <source>
        <dbReference type="EMBL" id="QKS71652.1"/>
    </source>
</evidence>
<evidence type="ECO:0000313" key="3">
    <source>
        <dbReference type="EMBL" id="QKS71704.1"/>
    </source>
</evidence>
<gene>
    <name evidence="2" type="ORF">FLK61_33755</name>
    <name evidence="3" type="ORF">FLK61_34050</name>
</gene>
<accession>A0A859FG46</accession>
<keyword evidence="4" id="KW-1185">Reference proteome</keyword>
<dbReference type="InterPro" id="IPR029432">
    <property type="entry name" value="Gp28/Gp37-like_dom"/>
</dbReference>
<sequence>MRKPIRVIDQSFLFLGDVDLYESLKLTRRFYTAGELEVKINRHKKGADLLKMDRIVFIQNQLHKAYLIRSVESELDQAGKITENIIVRAQHVLGFLSRVLTLPPTGRSYDYVNSNAETIIKTYIDNNVINSPIEANNNPILQLAPDEGRGTQTIYQTRFKNLLDECADIADFGGIGMRASVNFDAEKVILDVAEGVDRTADQDEVKPVIFSPDPTYRSLKAANYFESNWNFRNVAIVAGQGEGIDRTIVEVDQSEGGERYEVFVDARDVEEEDEDGEPIPEQDIIDTLVARGEQALNDLRQEVYFEGEALRKSSFVYEVDYDLGDIVTIQVKEWGISFNDRIVECVETYSQSGFDLDLKFGKTIQTTAETIKKLINRSTVEART</sequence>
<name>A0A859FG46_9BACI</name>
<reference evidence="2" key="2">
    <citation type="submission" date="2020-05" db="EMBL/GenBank/DDBJ databases">
        <title>Bacillus alkalisoli sp. nov. isolated from saline soil.</title>
        <authorList>
            <person name="Sun J.-Q."/>
            <person name="Xu L."/>
        </authorList>
    </citation>
    <scope>NUCLEOTIDE SEQUENCE</scope>
    <source>
        <strain evidence="2 4">M4U3P1</strain>
    </source>
</reference>
<feature type="domain" description="Gp28/Gp37-like" evidence="1">
    <location>
        <begin position="4"/>
        <end position="362"/>
    </location>
</feature>
<proteinExistence type="predicted"/>
<dbReference type="KEGG" id="psua:FLK61_34050"/>
<dbReference type="EMBL" id="CP041372">
    <property type="protein sequence ID" value="QKS71704.1"/>
    <property type="molecule type" value="Genomic_DNA"/>
</dbReference>
<dbReference type="RefSeq" id="WP_176009685.1">
    <property type="nucleotide sequence ID" value="NZ_CP041372.2"/>
</dbReference>
<dbReference type="EMBL" id="CP041372">
    <property type="protein sequence ID" value="QKS71652.1"/>
    <property type="molecule type" value="Genomic_DNA"/>
</dbReference>
<evidence type="ECO:0000259" key="1">
    <source>
        <dbReference type="Pfam" id="PF14594"/>
    </source>
</evidence>
<evidence type="ECO:0000313" key="4">
    <source>
        <dbReference type="Proteomes" id="UP000318138"/>
    </source>
</evidence>
<dbReference type="Pfam" id="PF14594">
    <property type="entry name" value="Sipho_Gp37"/>
    <property type="match status" value="1"/>
</dbReference>
<dbReference type="KEGG" id="psua:FLK61_33755"/>
<reference evidence="4" key="1">
    <citation type="submission" date="2019-07" db="EMBL/GenBank/DDBJ databases">
        <title>Bacillus alkalisoli sp. nov. isolated from saline soil.</title>
        <authorList>
            <person name="Sun J.-Q."/>
            <person name="Xu L."/>
        </authorList>
    </citation>
    <scope>NUCLEOTIDE SEQUENCE [LARGE SCALE GENOMIC DNA]</scope>
    <source>
        <strain evidence="4">M4U3P1</strain>
    </source>
</reference>